<keyword evidence="1" id="KW-1133">Transmembrane helix</keyword>
<feature type="transmembrane region" description="Helical" evidence="1">
    <location>
        <begin position="56"/>
        <end position="74"/>
    </location>
</feature>
<organism evidence="2 3">
    <name type="scientific">Plesiomonas shigelloides</name>
    <name type="common">Aeromonas shigelloides</name>
    <dbReference type="NCBI Taxonomy" id="703"/>
    <lineage>
        <taxon>Bacteria</taxon>
        <taxon>Pseudomonadati</taxon>
        <taxon>Pseudomonadota</taxon>
        <taxon>Gammaproteobacteria</taxon>
        <taxon>Enterobacterales</taxon>
        <taxon>Enterobacteriaceae</taxon>
        <taxon>Plesiomonas</taxon>
    </lineage>
</organism>
<keyword evidence="1" id="KW-0812">Transmembrane</keyword>
<keyword evidence="1" id="KW-0472">Membrane</keyword>
<dbReference type="EMBL" id="JAFNAA010000047">
    <property type="protein sequence ID" value="MBO1109873.1"/>
    <property type="molecule type" value="Genomic_DNA"/>
</dbReference>
<evidence type="ECO:0000313" key="2">
    <source>
        <dbReference type="EMBL" id="MBO1109873.1"/>
    </source>
</evidence>
<protein>
    <submittedName>
        <fullName evidence="2">Uncharacterized protein</fullName>
    </submittedName>
</protein>
<dbReference type="RefSeq" id="WP_207542809.1">
    <property type="nucleotide sequence ID" value="NZ_JAFNAA010000047.1"/>
</dbReference>
<reference evidence="2" key="1">
    <citation type="submission" date="2021-03" db="EMBL/GenBank/DDBJ databases">
        <title>Plesiomonas shigelloides zfcc0051, isolated from zebrafish feces.</title>
        <authorList>
            <person name="Vanderhoek Z."/>
            <person name="Gaulke C."/>
        </authorList>
    </citation>
    <scope>NUCLEOTIDE SEQUENCE</scope>
    <source>
        <strain evidence="2">Zfcc0051</strain>
    </source>
</reference>
<name>A0A8I2B6P4_PLESH</name>
<gene>
    <name evidence="2" type="ORF">J2R62_17025</name>
</gene>
<evidence type="ECO:0000313" key="3">
    <source>
        <dbReference type="Proteomes" id="UP000664658"/>
    </source>
</evidence>
<dbReference type="Proteomes" id="UP000664658">
    <property type="component" value="Unassembled WGS sequence"/>
</dbReference>
<evidence type="ECO:0000256" key="1">
    <source>
        <dbReference type="SAM" id="Phobius"/>
    </source>
</evidence>
<dbReference type="AlphaFoldDB" id="A0A8I2B6P4"/>
<proteinExistence type="predicted"/>
<sequence>MSLLAGISITIDFDYSCIDEPLTKEYLSDLVKSNARDIYGSEVKCYVELSEGSVKAILLIVGSIYAAICGYGSFRSGIDYMIKDAKLIKDLFASQLIRKGIHEEDIIDLRRIHSAPDKIRRVILAIERLESNIGKLSPEAVKIELHKIHTSVRNMSHALDERDYELFVSSLKEEYVPVDRRLPESKMNQKLFARDEDTRFILPTVLGKEG</sequence>
<comment type="caution">
    <text evidence="2">The sequence shown here is derived from an EMBL/GenBank/DDBJ whole genome shotgun (WGS) entry which is preliminary data.</text>
</comment>
<accession>A0A8I2B6P4</accession>